<gene>
    <name evidence="2" type="ORF">BA177_16670</name>
</gene>
<feature type="transmembrane region" description="Helical" evidence="1">
    <location>
        <begin position="87"/>
        <end position="107"/>
    </location>
</feature>
<dbReference type="Proteomes" id="UP000092695">
    <property type="component" value="Chromosome"/>
</dbReference>
<protein>
    <submittedName>
        <fullName evidence="2">Uncharacterized protein</fullName>
    </submittedName>
</protein>
<dbReference type="KEGG" id="woc:BA177_16670"/>
<evidence type="ECO:0000313" key="2">
    <source>
        <dbReference type="EMBL" id="ANO52597.1"/>
    </source>
</evidence>
<dbReference type="EMBL" id="CP016268">
    <property type="protein sequence ID" value="ANO52597.1"/>
    <property type="molecule type" value="Genomic_DNA"/>
</dbReference>
<feature type="transmembrane region" description="Helical" evidence="1">
    <location>
        <begin position="127"/>
        <end position="149"/>
    </location>
</feature>
<dbReference type="STRING" id="1548547.BA177_16670"/>
<proteinExistence type="predicted"/>
<sequence length="151" mass="16359">MLSNKPFWILLIMADLVFFAAPVVFILAALANDMSMSTTVEALVAQYSADRTNLLVVSLMALAPMLLLTLIIWIGRRFGKFAHSGGTIALGGSLAILIVTVFVNLEYWPKFLPARTFLGWPHGIEFLLGPAIAAPVAMLIGMVIGMLAARR</sequence>
<keyword evidence="3" id="KW-1185">Reference proteome</keyword>
<keyword evidence="1" id="KW-0472">Membrane</keyword>
<dbReference type="RefSeq" id="WP_068618076.1">
    <property type="nucleotide sequence ID" value="NZ_CP016268.1"/>
</dbReference>
<name>A0A193LJB2_9GAMM</name>
<accession>A0A193LJB2</accession>
<evidence type="ECO:0000256" key="1">
    <source>
        <dbReference type="SAM" id="Phobius"/>
    </source>
</evidence>
<organism evidence="2 3">
    <name type="scientific">Woeseia oceani</name>
    <dbReference type="NCBI Taxonomy" id="1548547"/>
    <lineage>
        <taxon>Bacteria</taxon>
        <taxon>Pseudomonadati</taxon>
        <taxon>Pseudomonadota</taxon>
        <taxon>Gammaproteobacteria</taxon>
        <taxon>Woeseiales</taxon>
        <taxon>Woeseiaceae</taxon>
        <taxon>Woeseia</taxon>
    </lineage>
</organism>
<feature type="transmembrane region" description="Helical" evidence="1">
    <location>
        <begin position="7"/>
        <end position="32"/>
    </location>
</feature>
<feature type="transmembrane region" description="Helical" evidence="1">
    <location>
        <begin position="52"/>
        <end position="75"/>
    </location>
</feature>
<evidence type="ECO:0000313" key="3">
    <source>
        <dbReference type="Proteomes" id="UP000092695"/>
    </source>
</evidence>
<keyword evidence="1" id="KW-0812">Transmembrane</keyword>
<reference evidence="2 3" key="1">
    <citation type="submission" date="2016-06" db="EMBL/GenBank/DDBJ databases">
        <title>Complete genome sequence of a deep-branching marine Gamma Proteobacterium Woeseia oceani type strain XK5.</title>
        <authorList>
            <person name="Mu D."/>
            <person name="Du Z."/>
        </authorList>
    </citation>
    <scope>NUCLEOTIDE SEQUENCE [LARGE SCALE GENOMIC DNA]</scope>
    <source>
        <strain evidence="2 3">XK5</strain>
    </source>
</reference>
<dbReference type="AlphaFoldDB" id="A0A193LJB2"/>
<keyword evidence="1" id="KW-1133">Transmembrane helix</keyword>